<organism evidence="1 2">
    <name type="scientific">Stylosanthes scabra</name>
    <dbReference type="NCBI Taxonomy" id="79078"/>
    <lineage>
        <taxon>Eukaryota</taxon>
        <taxon>Viridiplantae</taxon>
        <taxon>Streptophyta</taxon>
        <taxon>Embryophyta</taxon>
        <taxon>Tracheophyta</taxon>
        <taxon>Spermatophyta</taxon>
        <taxon>Magnoliopsida</taxon>
        <taxon>eudicotyledons</taxon>
        <taxon>Gunneridae</taxon>
        <taxon>Pentapetalae</taxon>
        <taxon>rosids</taxon>
        <taxon>fabids</taxon>
        <taxon>Fabales</taxon>
        <taxon>Fabaceae</taxon>
        <taxon>Papilionoideae</taxon>
        <taxon>50 kb inversion clade</taxon>
        <taxon>dalbergioids sensu lato</taxon>
        <taxon>Dalbergieae</taxon>
        <taxon>Pterocarpus clade</taxon>
        <taxon>Stylosanthes</taxon>
    </lineage>
</organism>
<gene>
    <name evidence="1" type="ORF">PIB30_055375</name>
</gene>
<name>A0ABU6QK26_9FABA</name>
<keyword evidence="2" id="KW-1185">Reference proteome</keyword>
<comment type="caution">
    <text evidence="1">The sequence shown here is derived from an EMBL/GenBank/DDBJ whole genome shotgun (WGS) entry which is preliminary data.</text>
</comment>
<dbReference type="Proteomes" id="UP001341840">
    <property type="component" value="Unassembled WGS sequence"/>
</dbReference>
<sequence>MREGWGGGGLATFGSRFSPCPNVAWEKGKQGARFWGRGRHHVGTTFWTWPKCDGGLVELGWARLGGEYVTFQPRFGQAWPKRGLDVGLARAMFGSPSEGGQTWHG</sequence>
<proteinExistence type="predicted"/>
<protein>
    <submittedName>
        <fullName evidence="1">Uncharacterized protein</fullName>
    </submittedName>
</protein>
<evidence type="ECO:0000313" key="2">
    <source>
        <dbReference type="Proteomes" id="UP001341840"/>
    </source>
</evidence>
<evidence type="ECO:0000313" key="1">
    <source>
        <dbReference type="EMBL" id="MED6111771.1"/>
    </source>
</evidence>
<reference evidence="1 2" key="1">
    <citation type="journal article" date="2023" name="Plants (Basel)">
        <title>Bridging the Gap: Combining Genomics and Transcriptomics Approaches to Understand Stylosanthes scabra, an Orphan Legume from the Brazilian Caatinga.</title>
        <authorList>
            <person name="Ferreira-Neto J.R.C."/>
            <person name="da Silva M.D."/>
            <person name="Binneck E."/>
            <person name="de Melo N.F."/>
            <person name="da Silva R.H."/>
            <person name="de Melo A.L.T.M."/>
            <person name="Pandolfi V."/>
            <person name="Bustamante F.O."/>
            <person name="Brasileiro-Vidal A.C."/>
            <person name="Benko-Iseppon A.M."/>
        </authorList>
    </citation>
    <scope>NUCLEOTIDE SEQUENCE [LARGE SCALE GENOMIC DNA]</scope>
    <source>
        <tissue evidence="1">Leaves</tissue>
    </source>
</reference>
<dbReference type="EMBL" id="JASCZI010000431">
    <property type="protein sequence ID" value="MED6111771.1"/>
    <property type="molecule type" value="Genomic_DNA"/>
</dbReference>
<accession>A0ABU6QK26</accession>